<dbReference type="GO" id="GO:0009927">
    <property type="term" value="F:histidine phosphotransfer kinase activity"/>
    <property type="evidence" value="ECO:0007669"/>
    <property type="project" value="TreeGrafter"/>
</dbReference>
<evidence type="ECO:0000256" key="2">
    <source>
        <dbReference type="ARBA" id="ARBA00012438"/>
    </source>
</evidence>
<keyword evidence="7" id="KW-1133">Transmembrane helix</keyword>
<sequence>MNFFKKNSHWLLLTIFLVIVGFFFFYLHSESKQNELEARLLKLENQHNRSIDKLTSSIDKFAGLVAGMRSYMNMSTELPSTENFQNFVKNQYSDLKLDDSIVVSYVNTSHVFMQSFTRNTIDPVNLVGQSVKDFRTKEKMKNLDELMTHDALSMFPPLNLLEGWVGLPMNFRVHRKGVTVGYVAPIISFKAILDDIYKEDLDNEFVFRFITEEGFDFDREIAHNNTTVYTTKSDTEYYKNYDIDTSQFLYTTKNFYGFDLTIGTAYKFPLEENTAYSSLLFLWYFTISLLAIIITWQVNRFKKLNVMLYNNNMLLLQNKEEISDKNNELQKLNITQTKFFSIIGHDIKQPLNGIEGLLSLLKYEKIDDPDLAEIIRSLEKSTNNTTNLLNNLLRWARSQTGDIQYVPTSLNLSVILEEVIETAHSQAKEKQITIIYEPQLELRYIGDRDMLSTIFRNLISNAIKFTNLGGTIEIETQKVGNTIEITVNDSGIGMSAEEVDSLFKLDTQITTVGTSGETGTGLGLILCHMFVKNHDGHILVNSEPEVGTQFTIVLPNEL</sequence>
<dbReference type="SMART" id="SM00388">
    <property type="entry name" value="HisKA"/>
    <property type="match status" value="1"/>
</dbReference>
<dbReference type="GO" id="GO:0005886">
    <property type="term" value="C:plasma membrane"/>
    <property type="evidence" value="ECO:0007669"/>
    <property type="project" value="TreeGrafter"/>
</dbReference>
<dbReference type="SUPFAM" id="SSF55874">
    <property type="entry name" value="ATPase domain of HSP90 chaperone/DNA topoisomerase II/histidine kinase"/>
    <property type="match status" value="1"/>
</dbReference>
<evidence type="ECO:0000256" key="1">
    <source>
        <dbReference type="ARBA" id="ARBA00000085"/>
    </source>
</evidence>
<dbReference type="Gene3D" id="3.30.565.10">
    <property type="entry name" value="Histidine kinase-like ATPase, C-terminal domain"/>
    <property type="match status" value="1"/>
</dbReference>
<dbReference type="SMART" id="SM00387">
    <property type="entry name" value="HATPase_c"/>
    <property type="match status" value="1"/>
</dbReference>
<dbReference type="InterPro" id="IPR004358">
    <property type="entry name" value="Sig_transdc_His_kin-like_C"/>
</dbReference>
<dbReference type="Pfam" id="PF02518">
    <property type="entry name" value="HATPase_c"/>
    <property type="match status" value="1"/>
</dbReference>
<dbReference type="CDD" id="cd00075">
    <property type="entry name" value="HATPase"/>
    <property type="match status" value="1"/>
</dbReference>
<keyword evidence="6" id="KW-0175">Coiled coil</keyword>
<comment type="catalytic activity">
    <reaction evidence="1">
        <text>ATP + protein L-histidine = ADP + protein N-phospho-L-histidine.</text>
        <dbReference type="EC" id="2.7.13.3"/>
    </reaction>
</comment>
<proteinExistence type="predicted"/>
<dbReference type="PANTHER" id="PTHR43047">
    <property type="entry name" value="TWO-COMPONENT HISTIDINE PROTEIN KINASE"/>
    <property type="match status" value="1"/>
</dbReference>
<dbReference type="RefSeq" id="WP_151672939.1">
    <property type="nucleotide sequence ID" value="NZ_BKCG01000001.1"/>
</dbReference>
<dbReference type="EMBL" id="BKCG01000001">
    <property type="protein sequence ID" value="GER58889.1"/>
    <property type="molecule type" value="Genomic_DNA"/>
</dbReference>
<dbReference type="Pfam" id="PF00512">
    <property type="entry name" value="HisKA"/>
    <property type="match status" value="1"/>
</dbReference>
<dbReference type="CDD" id="cd00082">
    <property type="entry name" value="HisKA"/>
    <property type="match status" value="1"/>
</dbReference>
<dbReference type="PANTHER" id="PTHR43047:SF72">
    <property type="entry name" value="OSMOSENSING HISTIDINE PROTEIN KINASE SLN1"/>
    <property type="match status" value="1"/>
</dbReference>
<dbReference type="SUPFAM" id="SSF47384">
    <property type="entry name" value="Homodimeric domain of signal transducing histidine kinase"/>
    <property type="match status" value="1"/>
</dbReference>
<keyword evidence="10" id="KW-1185">Reference proteome</keyword>
<evidence type="ECO:0000259" key="8">
    <source>
        <dbReference type="PROSITE" id="PS50109"/>
    </source>
</evidence>
<evidence type="ECO:0000256" key="3">
    <source>
        <dbReference type="ARBA" id="ARBA00022553"/>
    </source>
</evidence>
<name>A0A5J4INE6_9FLAO</name>
<keyword evidence="5" id="KW-0418">Kinase</keyword>
<dbReference type="OrthoDB" id="9767435at2"/>
<evidence type="ECO:0000256" key="4">
    <source>
        <dbReference type="ARBA" id="ARBA00022679"/>
    </source>
</evidence>
<dbReference type="InterPro" id="IPR036890">
    <property type="entry name" value="HATPase_C_sf"/>
</dbReference>
<feature type="domain" description="Histidine kinase" evidence="8">
    <location>
        <begin position="342"/>
        <end position="558"/>
    </location>
</feature>
<dbReference type="Gene3D" id="1.10.287.130">
    <property type="match status" value="1"/>
</dbReference>
<reference evidence="9 10" key="1">
    <citation type="submission" date="2019-08" db="EMBL/GenBank/DDBJ databases">
        <title>Draft genome sequence of Ulvibacter marinus type strain NBRC 109484.</title>
        <authorList>
            <person name="Kawano K."/>
            <person name="Ushijima N."/>
            <person name="Kihara M."/>
            <person name="Itoh H."/>
        </authorList>
    </citation>
    <scope>NUCLEOTIDE SEQUENCE [LARGE SCALE GENOMIC DNA]</scope>
    <source>
        <strain evidence="9 10">NBRC 109484</strain>
    </source>
</reference>
<keyword evidence="7" id="KW-0472">Membrane</keyword>
<accession>A0A5J4INE6</accession>
<dbReference type="EC" id="2.7.13.3" evidence="2"/>
<keyword evidence="4" id="KW-0808">Transferase</keyword>
<evidence type="ECO:0000313" key="10">
    <source>
        <dbReference type="Proteomes" id="UP000326509"/>
    </source>
</evidence>
<dbReference type="InterPro" id="IPR036097">
    <property type="entry name" value="HisK_dim/P_sf"/>
</dbReference>
<dbReference type="PROSITE" id="PS50109">
    <property type="entry name" value="HIS_KIN"/>
    <property type="match status" value="1"/>
</dbReference>
<dbReference type="GO" id="GO:0000155">
    <property type="term" value="F:phosphorelay sensor kinase activity"/>
    <property type="evidence" value="ECO:0007669"/>
    <property type="project" value="InterPro"/>
</dbReference>
<dbReference type="FunFam" id="3.30.565.10:FF:000006">
    <property type="entry name" value="Sensor histidine kinase WalK"/>
    <property type="match status" value="1"/>
</dbReference>
<organism evidence="9 10">
    <name type="scientific">Patiriisocius marinus</name>
    <dbReference type="NCBI Taxonomy" id="1397112"/>
    <lineage>
        <taxon>Bacteria</taxon>
        <taxon>Pseudomonadati</taxon>
        <taxon>Bacteroidota</taxon>
        <taxon>Flavobacteriia</taxon>
        <taxon>Flavobacteriales</taxon>
        <taxon>Flavobacteriaceae</taxon>
        <taxon>Patiriisocius</taxon>
    </lineage>
</organism>
<dbReference type="PRINTS" id="PR00344">
    <property type="entry name" value="BCTRLSENSOR"/>
</dbReference>
<feature type="transmembrane region" description="Helical" evidence="7">
    <location>
        <begin position="275"/>
        <end position="298"/>
    </location>
</feature>
<keyword evidence="7" id="KW-0812">Transmembrane</keyword>
<evidence type="ECO:0000256" key="5">
    <source>
        <dbReference type="ARBA" id="ARBA00022777"/>
    </source>
</evidence>
<dbReference type="InterPro" id="IPR005467">
    <property type="entry name" value="His_kinase_dom"/>
</dbReference>
<gene>
    <name evidence="9" type="ORF">ULMA_09970</name>
</gene>
<protein>
    <recommendedName>
        <fullName evidence="2">histidine kinase</fullName>
        <ecNumber evidence="2">2.7.13.3</ecNumber>
    </recommendedName>
</protein>
<feature type="transmembrane region" description="Helical" evidence="7">
    <location>
        <begin position="9"/>
        <end position="27"/>
    </location>
</feature>
<feature type="coiled-coil region" evidence="6">
    <location>
        <begin position="26"/>
        <end position="53"/>
    </location>
</feature>
<dbReference type="InterPro" id="IPR003661">
    <property type="entry name" value="HisK_dim/P_dom"/>
</dbReference>
<evidence type="ECO:0000256" key="7">
    <source>
        <dbReference type="SAM" id="Phobius"/>
    </source>
</evidence>
<dbReference type="AlphaFoldDB" id="A0A5J4INE6"/>
<dbReference type="InterPro" id="IPR003594">
    <property type="entry name" value="HATPase_dom"/>
</dbReference>
<evidence type="ECO:0000313" key="9">
    <source>
        <dbReference type="EMBL" id="GER58889.1"/>
    </source>
</evidence>
<dbReference type="Proteomes" id="UP000326509">
    <property type="component" value="Unassembled WGS sequence"/>
</dbReference>
<evidence type="ECO:0000256" key="6">
    <source>
        <dbReference type="SAM" id="Coils"/>
    </source>
</evidence>
<keyword evidence="3" id="KW-0597">Phosphoprotein</keyword>
<comment type="caution">
    <text evidence="9">The sequence shown here is derived from an EMBL/GenBank/DDBJ whole genome shotgun (WGS) entry which is preliminary data.</text>
</comment>